<dbReference type="Pfam" id="PF08725">
    <property type="entry name" value="Integrin_b_cyt"/>
    <property type="match status" value="1"/>
</dbReference>
<keyword evidence="7" id="KW-0677">Repeat</keyword>
<evidence type="ECO:0000259" key="17">
    <source>
        <dbReference type="SMART" id="SM01241"/>
    </source>
</evidence>
<dbReference type="InterPro" id="IPR036349">
    <property type="entry name" value="Integrin_bsu_tail_dom_sf"/>
</dbReference>
<keyword evidence="10" id="KW-0130">Cell adhesion</keyword>
<keyword evidence="13 16" id="KW-0472">Membrane</keyword>
<dbReference type="SUPFAM" id="SSF57196">
    <property type="entry name" value="EGF/Laminin"/>
    <property type="match status" value="2"/>
</dbReference>
<feature type="transmembrane region" description="Helical" evidence="16">
    <location>
        <begin position="337"/>
        <end position="359"/>
    </location>
</feature>
<dbReference type="InterPro" id="IPR032695">
    <property type="entry name" value="Integrin_dom_sf"/>
</dbReference>
<dbReference type="GeneID" id="106475564"/>
<feature type="domain" description="Integrin beta subunit tail" evidence="18">
    <location>
        <begin position="254"/>
        <end position="336"/>
    </location>
</feature>
<evidence type="ECO:0000256" key="8">
    <source>
        <dbReference type="ARBA" id="ARBA00022837"/>
    </source>
</evidence>
<dbReference type="PROSITE" id="PS52047">
    <property type="entry name" value="I_EGF_2"/>
    <property type="match status" value="2"/>
</dbReference>
<evidence type="ECO:0000256" key="16">
    <source>
        <dbReference type="SAM" id="Phobius"/>
    </source>
</evidence>
<evidence type="ECO:0000256" key="9">
    <source>
        <dbReference type="ARBA" id="ARBA00022842"/>
    </source>
</evidence>
<dbReference type="Gene3D" id="2.10.25.10">
    <property type="entry name" value="Laminin"/>
    <property type="match status" value="3"/>
</dbReference>
<sequence length="406" mass="45757">YFFFLFLFRGDRKKTNECEGLKVGNSVNFEASIEIKKCPKNKAEWNQTIQIYPVGLNEALVIDLEIICECRCEKPWNEERDSDKCTFGNGTYQCGICSCYDGRSGINCECDSKDTDPTIDETKCFFINETKPCSGRGICHCGVCECIPRQNPEEVVTGKFCECDNFSCDRYEGKICSGPSHGECECGKCQCLPDWTGHACECKKDNESCIAPDSNQICSGHGECKCGVCECFESEDQRYSGRFCEDCPTCPGLCEDLKECVQCLMFDSGPLTVEECKNCSFIPVEVSEAEVEEPGQRLCVFRDDDDCKFKFVYKLDEDNKPLVWAQRTKDCPEPINILAIVLGVIGGIVLVGLALLLIWKLLTTIHDRREFAKFEKERQMAKWDTGENPIYKQATSTFKNPTYGGK</sequence>
<comment type="similarity">
    <text evidence="2">Belongs to the integrin beta chain family.</text>
</comment>
<dbReference type="PROSITE" id="PS00243">
    <property type="entry name" value="I_EGF_1"/>
    <property type="match status" value="1"/>
</dbReference>
<name>A0ABM1BZP6_LIMPO</name>
<dbReference type="InterPro" id="IPR012896">
    <property type="entry name" value="Integrin_bsu_tail"/>
</dbReference>
<evidence type="ECO:0000256" key="6">
    <source>
        <dbReference type="ARBA" id="ARBA00022729"/>
    </source>
</evidence>
<keyword evidence="4 16" id="KW-0812">Transmembrane</keyword>
<dbReference type="Gene3D" id="2.60.40.1510">
    <property type="entry name" value="ntegrin, alpha v. Chain A, domain 3"/>
    <property type="match status" value="1"/>
</dbReference>
<keyword evidence="12" id="KW-0401">Integrin</keyword>
<dbReference type="Pfam" id="PF23105">
    <property type="entry name" value="EGF_integrin"/>
    <property type="match status" value="2"/>
</dbReference>
<keyword evidence="6" id="KW-0732">Signal</keyword>
<dbReference type="Gene3D" id="4.10.1240.30">
    <property type="match status" value="1"/>
</dbReference>
<feature type="domain" description="Integrin beta subunit cytoplasmic" evidence="17">
    <location>
        <begin position="360"/>
        <end position="406"/>
    </location>
</feature>
<evidence type="ECO:0000256" key="10">
    <source>
        <dbReference type="ARBA" id="ARBA00022889"/>
    </source>
</evidence>
<reference evidence="20" key="1">
    <citation type="submission" date="2025-08" db="UniProtKB">
        <authorList>
            <consortium name="RefSeq"/>
        </authorList>
    </citation>
    <scope>IDENTIFICATION</scope>
    <source>
        <tissue evidence="20">Muscle</tissue>
    </source>
</reference>
<dbReference type="SMART" id="SM01241">
    <property type="entry name" value="Integrin_b_cyt"/>
    <property type="match status" value="1"/>
</dbReference>
<evidence type="ECO:0000256" key="2">
    <source>
        <dbReference type="ARBA" id="ARBA00007449"/>
    </source>
</evidence>
<dbReference type="InterPro" id="IPR040622">
    <property type="entry name" value="EGF_integrin_1"/>
</dbReference>
<feature type="non-terminal residue" evidence="20">
    <location>
        <position position="1"/>
    </location>
</feature>
<dbReference type="Gene3D" id="1.20.5.100">
    <property type="entry name" value="Cytochrome c1, transmembrane anchor, C-terminal"/>
    <property type="match status" value="1"/>
</dbReference>
<dbReference type="SUPFAM" id="SSF69179">
    <property type="entry name" value="Integrin domains"/>
    <property type="match status" value="1"/>
</dbReference>
<dbReference type="InterPro" id="IPR057073">
    <property type="entry name" value="EGF_integrin_2"/>
</dbReference>
<evidence type="ECO:0000256" key="7">
    <source>
        <dbReference type="ARBA" id="ARBA00022737"/>
    </source>
</evidence>
<evidence type="ECO:0000256" key="11">
    <source>
        <dbReference type="ARBA" id="ARBA00022989"/>
    </source>
</evidence>
<dbReference type="Proteomes" id="UP000694941">
    <property type="component" value="Unplaced"/>
</dbReference>
<dbReference type="InterPro" id="IPR014836">
    <property type="entry name" value="Integrin_bsu_cyt_dom"/>
</dbReference>
<dbReference type="SMART" id="SM01242">
    <property type="entry name" value="Integrin_B_tail"/>
    <property type="match status" value="1"/>
</dbReference>
<dbReference type="PANTHER" id="PTHR10082:SF60">
    <property type="entry name" value="INTEGRIN BETA-PS"/>
    <property type="match status" value="1"/>
</dbReference>
<evidence type="ECO:0000256" key="1">
    <source>
        <dbReference type="ARBA" id="ARBA00004479"/>
    </source>
</evidence>
<accession>A0ABM1BZP6</accession>
<gene>
    <name evidence="20" type="primary">LOC106475564</name>
</gene>
<dbReference type="Pfam" id="PF07965">
    <property type="entry name" value="Integrin_B_tail"/>
    <property type="match status" value="1"/>
</dbReference>
<keyword evidence="8" id="KW-0106">Calcium</keyword>
<evidence type="ECO:0000256" key="3">
    <source>
        <dbReference type="ARBA" id="ARBA00022536"/>
    </source>
</evidence>
<evidence type="ECO:0000256" key="14">
    <source>
        <dbReference type="ARBA" id="ARBA00023157"/>
    </source>
</evidence>
<comment type="subcellular location">
    <subcellularLocation>
        <location evidence="1">Membrane</location>
        <topology evidence="1">Single-pass type I membrane protein</topology>
    </subcellularLocation>
</comment>
<protein>
    <submittedName>
        <fullName evidence="20">Integrin beta-PS-like</fullName>
    </submittedName>
</protein>
<evidence type="ECO:0000256" key="12">
    <source>
        <dbReference type="ARBA" id="ARBA00023037"/>
    </source>
</evidence>
<dbReference type="Pfam" id="PF18372">
    <property type="entry name" value="I-EGF_1"/>
    <property type="match status" value="1"/>
</dbReference>
<evidence type="ECO:0000259" key="18">
    <source>
        <dbReference type="SMART" id="SM01242"/>
    </source>
</evidence>
<keyword evidence="14" id="KW-1015">Disulfide bond</keyword>
<keyword evidence="15" id="KW-0325">Glycoprotein</keyword>
<evidence type="ECO:0000256" key="5">
    <source>
        <dbReference type="ARBA" id="ARBA00022723"/>
    </source>
</evidence>
<keyword evidence="9" id="KW-0460">Magnesium</keyword>
<dbReference type="InterPro" id="IPR057243">
    <property type="entry name" value="Integrin_I-EGF_CS"/>
</dbReference>
<evidence type="ECO:0000256" key="4">
    <source>
        <dbReference type="ARBA" id="ARBA00022692"/>
    </source>
</evidence>
<keyword evidence="5" id="KW-0479">Metal-binding</keyword>
<proteinExistence type="inferred from homology"/>
<keyword evidence="3" id="KW-0245">EGF-like domain</keyword>
<keyword evidence="11 16" id="KW-1133">Transmembrane helix</keyword>
<dbReference type="InterPro" id="IPR015812">
    <property type="entry name" value="Integrin_bsu"/>
</dbReference>
<evidence type="ECO:0000313" key="20">
    <source>
        <dbReference type="RefSeq" id="XP_013791697.1"/>
    </source>
</evidence>
<dbReference type="RefSeq" id="XP_013791697.1">
    <property type="nucleotide sequence ID" value="XM_013936243.2"/>
</dbReference>
<dbReference type="SUPFAM" id="SSF69687">
    <property type="entry name" value="Integrin beta tail domain"/>
    <property type="match status" value="1"/>
</dbReference>
<evidence type="ECO:0000313" key="19">
    <source>
        <dbReference type="Proteomes" id="UP000694941"/>
    </source>
</evidence>
<dbReference type="PANTHER" id="PTHR10082">
    <property type="entry name" value="INTEGRIN BETA SUBUNIT"/>
    <property type="match status" value="1"/>
</dbReference>
<dbReference type="PRINTS" id="PR01186">
    <property type="entry name" value="INTEGRINB"/>
</dbReference>
<organism evidence="19 20">
    <name type="scientific">Limulus polyphemus</name>
    <name type="common">Atlantic horseshoe crab</name>
    <dbReference type="NCBI Taxonomy" id="6850"/>
    <lineage>
        <taxon>Eukaryota</taxon>
        <taxon>Metazoa</taxon>
        <taxon>Ecdysozoa</taxon>
        <taxon>Arthropoda</taxon>
        <taxon>Chelicerata</taxon>
        <taxon>Merostomata</taxon>
        <taxon>Xiphosura</taxon>
        <taxon>Limulidae</taxon>
        <taxon>Limulus</taxon>
    </lineage>
</organism>
<evidence type="ECO:0000256" key="13">
    <source>
        <dbReference type="ARBA" id="ARBA00023136"/>
    </source>
</evidence>
<evidence type="ECO:0000256" key="15">
    <source>
        <dbReference type="ARBA" id="ARBA00023180"/>
    </source>
</evidence>
<keyword evidence="19" id="KW-1185">Reference proteome</keyword>